<comment type="caution">
    <text evidence="3">The sequence shown here is derived from an EMBL/GenBank/DDBJ whole genome shotgun (WGS) entry which is preliminary data.</text>
</comment>
<sequence>MRNPGDDDNYGELPSEEKLRRAFDRFDTNRDRKISREEFKSVVRVFDPEISDSDIAEAFKGLDSELSNISV</sequence>
<accession>A0A2P5B3P0</accession>
<dbReference type="EMBL" id="JXTB01000372">
    <property type="protein sequence ID" value="PON43414.1"/>
    <property type="molecule type" value="Genomic_DNA"/>
</dbReference>
<dbReference type="Proteomes" id="UP000237105">
    <property type="component" value="Unassembled WGS sequence"/>
</dbReference>
<dbReference type="AlphaFoldDB" id="A0A2P5B3P0"/>
<proteinExistence type="predicted"/>
<dbReference type="Pfam" id="PF13499">
    <property type="entry name" value="EF-hand_7"/>
    <property type="match status" value="1"/>
</dbReference>
<dbReference type="GO" id="GO:0005509">
    <property type="term" value="F:calcium ion binding"/>
    <property type="evidence" value="ECO:0007669"/>
    <property type="project" value="InterPro"/>
</dbReference>
<dbReference type="OrthoDB" id="26525at2759"/>
<feature type="domain" description="EF-hand" evidence="2">
    <location>
        <begin position="14"/>
        <end position="49"/>
    </location>
</feature>
<dbReference type="CDD" id="cd00051">
    <property type="entry name" value="EFh"/>
    <property type="match status" value="1"/>
</dbReference>
<keyword evidence="4" id="KW-1185">Reference proteome</keyword>
<protein>
    <submittedName>
        <fullName evidence="3">Parvalbumin</fullName>
    </submittedName>
</protein>
<dbReference type="SUPFAM" id="SSF47473">
    <property type="entry name" value="EF-hand"/>
    <property type="match status" value="1"/>
</dbReference>
<reference evidence="4" key="1">
    <citation type="submission" date="2016-06" db="EMBL/GenBank/DDBJ databases">
        <title>Parallel loss of symbiosis genes in relatives of nitrogen-fixing non-legume Parasponia.</title>
        <authorList>
            <person name="Van Velzen R."/>
            <person name="Holmer R."/>
            <person name="Bu F."/>
            <person name="Rutten L."/>
            <person name="Van Zeijl A."/>
            <person name="Liu W."/>
            <person name="Santuari L."/>
            <person name="Cao Q."/>
            <person name="Sharma T."/>
            <person name="Shen D."/>
            <person name="Roswanjaya Y."/>
            <person name="Wardhani T."/>
            <person name="Kalhor M.S."/>
            <person name="Jansen J."/>
            <person name="Van den Hoogen J."/>
            <person name="Gungor B."/>
            <person name="Hartog M."/>
            <person name="Hontelez J."/>
            <person name="Verver J."/>
            <person name="Yang W.-C."/>
            <person name="Schijlen E."/>
            <person name="Repin R."/>
            <person name="Schilthuizen M."/>
            <person name="Schranz E."/>
            <person name="Heidstra R."/>
            <person name="Miyata K."/>
            <person name="Fedorova E."/>
            <person name="Kohlen W."/>
            <person name="Bisseling T."/>
            <person name="Smit S."/>
            <person name="Geurts R."/>
        </authorList>
    </citation>
    <scope>NUCLEOTIDE SEQUENCE [LARGE SCALE GENOMIC DNA]</scope>
    <source>
        <strain evidence="4">cv. WU1-14</strain>
    </source>
</reference>
<dbReference type="SMART" id="SM00054">
    <property type="entry name" value="EFh"/>
    <property type="match status" value="1"/>
</dbReference>
<evidence type="ECO:0000313" key="3">
    <source>
        <dbReference type="EMBL" id="PON43414.1"/>
    </source>
</evidence>
<dbReference type="PROSITE" id="PS50222">
    <property type="entry name" value="EF_HAND_2"/>
    <property type="match status" value="1"/>
</dbReference>
<evidence type="ECO:0000313" key="4">
    <source>
        <dbReference type="Proteomes" id="UP000237105"/>
    </source>
</evidence>
<dbReference type="InterPro" id="IPR011992">
    <property type="entry name" value="EF-hand-dom_pair"/>
</dbReference>
<dbReference type="InterPro" id="IPR018247">
    <property type="entry name" value="EF_Hand_1_Ca_BS"/>
</dbReference>
<evidence type="ECO:0000259" key="2">
    <source>
        <dbReference type="PROSITE" id="PS50222"/>
    </source>
</evidence>
<dbReference type="InterPro" id="IPR002048">
    <property type="entry name" value="EF_hand_dom"/>
</dbReference>
<dbReference type="Gene3D" id="1.10.238.10">
    <property type="entry name" value="EF-hand"/>
    <property type="match status" value="1"/>
</dbReference>
<keyword evidence="1" id="KW-0106">Calcium</keyword>
<organism evidence="3 4">
    <name type="scientific">Parasponia andersonii</name>
    <name type="common">Sponia andersonii</name>
    <dbReference type="NCBI Taxonomy" id="3476"/>
    <lineage>
        <taxon>Eukaryota</taxon>
        <taxon>Viridiplantae</taxon>
        <taxon>Streptophyta</taxon>
        <taxon>Embryophyta</taxon>
        <taxon>Tracheophyta</taxon>
        <taxon>Spermatophyta</taxon>
        <taxon>Magnoliopsida</taxon>
        <taxon>eudicotyledons</taxon>
        <taxon>Gunneridae</taxon>
        <taxon>Pentapetalae</taxon>
        <taxon>rosids</taxon>
        <taxon>fabids</taxon>
        <taxon>Rosales</taxon>
        <taxon>Cannabaceae</taxon>
        <taxon>Parasponia</taxon>
    </lineage>
</organism>
<gene>
    <name evidence="3" type="ORF">PanWU01x14_274370</name>
</gene>
<name>A0A2P5B3P0_PARAD</name>
<dbReference type="PROSITE" id="PS00018">
    <property type="entry name" value="EF_HAND_1"/>
    <property type="match status" value="1"/>
</dbReference>
<evidence type="ECO:0000256" key="1">
    <source>
        <dbReference type="ARBA" id="ARBA00022837"/>
    </source>
</evidence>